<dbReference type="InterPro" id="IPR007219">
    <property type="entry name" value="XnlR_reg_dom"/>
</dbReference>
<dbReference type="CDD" id="cd12148">
    <property type="entry name" value="fungal_TF_MHR"/>
    <property type="match status" value="1"/>
</dbReference>
<dbReference type="AlphaFoldDB" id="A0AAN6TSY9"/>
<evidence type="ECO:0000313" key="10">
    <source>
        <dbReference type="Proteomes" id="UP001302602"/>
    </source>
</evidence>
<reference evidence="9" key="2">
    <citation type="submission" date="2023-05" db="EMBL/GenBank/DDBJ databases">
        <authorList>
            <consortium name="Lawrence Berkeley National Laboratory"/>
            <person name="Steindorff A."/>
            <person name="Hensen N."/>
            <person name="Bonometti L."/>
            <person name="Westerberg I."/>
            <person name="Brannstrom I.O."/>
            <person name="Guillou S."/>
            <person name="Cros-Aarteil S."/>
            <person name="Calhoun S."/>
            <person name="Haridas S."/>
            <person name="Kuo A."/>
            <person name="Mondo S."/>
            <person name="Pangilinan J."/>
            <person name="Riley R."/>
            <person name="Labutti K."/>
            <person name="Andreopoulos B."/>
            <person name="Lipzen A."/>
            <person name="Chen C."/>
            <person name="Yanf M."/>
            <person name="Daum C."/>
            <person name="Ng V."/>
            <person name="Clum A."/>
            <person name="Ohm R."/>
            <person name="Martin F."/>
            <person name="Silar P."/>
            <person name="Natvig D."/>
            <person name="Lalanne C."/>
            <person name="Gautier V."/>
            <person name="Ament-Velasquez S.L."/>
            <person name="Kruys A."/>
            <person name="Hutchinson M.I."/>
            <person name="Powell A.J."/>
            <person name="Barry K."/>
            <person name="Miller A.N."/>
            <person name="Grigoriev I.V."/>
            <person name="Debuchy R."/>
            <person name="Gladieux P."/>
            <person name="Thoren M.H."/>
            <person name="Johannesson H."/>
        </authorList>
    </citation>
    <scope>NUCLEOTIDE SEQUENCE</scope>
    <source>
        <strain evidence="9">CBS 731.68</strain>
    </source>
</reference>
<dbReference type="PROSITE" id="PS50048">
    <property type="entry name" value="ZN2_CY6_FUNGAL_2"/>
    <property type="match status" value="1"/>
</dbReference>
<dbReference type="CDD" id="cd00067">
    <property type="entry name" value="GAL4"/>
    <property type="match status" value="1"/>
</dbReference>
<evidence type="ECO:0000259" key="8">
    <source>
        <dbReference type="PROSITE" id="PS50048"/>
    </source>
</evidence>
<comment type="caution">
    <text evidence="9">The sequence shown here is derived from an EMBL/GenBank/DDBJ whole genome shotgun (WGS) entry which is preliminary data.</text>
</comment>
<dbReference type="GO" id="GO:0000981">
    <property type="term" value="F:DNA-binding transcription factor activity, RNA polymerase II-specific"/>
    <property type="evidence" value="ECO:0007669"/>
    <property type="project" value="InterPro"/>
</dbReference>
<name>A0AAN6TSY9_9PEZI</name>
<feature type="region of interest" description="Disordered" evidence="7">
    <location>
        <begin position="60"/>
        <end position="103"/>
    </location>
</feature>
<feature type="region of interest" description="Disordered" evidence="7">
    <location>
        <begin position="134"/>
        <end position="200"/>
    </location>
</feature>
<dbReference type="Proteomes" id="UP001302602">
    <property type="component" value="Unassembled WGS sequence"/>
</dbReference>
<sequence>MTDVVTEWLHYHTHQPPKRKRADLVCLSCHSKKVKCDLQSKGDGICSNCDSAGRECQIYPSKRKKSNRELPQDATHANGYRRSPSLPDETRIDSPAPAASPQPQTPMIAIQALPTAPQLPPSATLPTIVIPTPHRRQDQCHQQRQQRQQQEPQRCSPCQQQSQPQQPVLSLNGTPPSQQGVDPAGAPTGRSNPSDVDTGFLHVFGPENQIDAEQQEFEASLGRGYKLSDTQQQELQQIFAETYLEYCYTWCPVLDMDSLSSDTLRSSLLGNALALVGSHIRPPLIPHDGPAAYYKKATSILYNDEEADGLATLQAIALFYWWAPRSPAVAHRHSSWWWTSVLIRHAQQMNFHREPSPHYPHRDALNLGLRRRIWWTAFARERLTALCQSKPCIIDPADCNIKEPTLADFPPDPKMQRKGEIFIYWVRLCAIMGRIAKSLSRSASSTYTPSPASPTSPAHLRQELVDWVHSLPLHLQLPIGSNRTDSELFDRDVHQLHLPYLTTIIVLHLRRQPGSGLPQALPPAILAASCIARILRDILSRGDARFLMPITCWYSGTAFIALLQACRVASLAGDASDGLDVLTHAVEHLRQMWGSAKVVRQAFDRLRQSHAEDHGNATATQTRLGPEPGPGSTPGGAGRPGAEDVHLHAPPSLLPLGGTSARAPCAHDEADFDWTALFPFVTRSTGGIANALIPGPGPGMATRFPSPESLLFQESFMLDYHGLLEPFGYGDDGMPL</sequence>
<feature type="compositionally biased region" description="Polar residues" evidence="7">
    <location>
        <begin position="168"/>
        <end position="180"/>
    </location>
</feature>
<evidence type="ECO:0000256" key="7">
    <source>
        <dbReference type="SAM" id="MobiDB-lite"/>
    </source>
</evidence>
<keyword evidence="6" id="KW-0539">Nucleus</keyword>
<dbReference type="Gene3D" id="4.10.240.10">
    <property type="entry name" value="Zn(2)-C6 fungal-type DNA-binding domain"/>
    <property type="match status" value="1"/>
</dbReference>
<evidence type="ECO:0000256" key="3">
    <source>
        <dbReference type="ARBA" id="ARBA00023015"/>
    </source>
</evidence>
<evidence type="ECO:0000256" key="6">
    <source>
        <dbReference type="ARBA" id="ARBA00023242"/>
    </source>
</evidence>
<evidence type="ECO:0000256" key="4">
    <source>
        <dbReference type="ARBA" id="ARBA00023125"/>
    </source>
</evidence>
<dbReference type="SUPFAM" id="SSF57701">
    <property type="entry name" value="Zn2/Cys6 DNA-binding domain"/>
    <property type="match status" value="1"/>
</dbReference>
<dbReference type="SMART" id="SM00906">
    <property type="entry name" value="Fungal_trans"/>
    <property type="match status" value="1"/>
</dbReference>
<feature type="compositionally biased region" description="Low complexity" evidence="7">
    <location>
        <begin position="142"/>
        <end position="167"/>
    </location>
</feature>
<accession>A0AAN6TSY9</accession>
<feature type="region of interest" description="Disordered" evidence="7">
    <location>
        <begin position="612"/>
        <end position="648"/>
    </location>
</feature>
<keyword evidence="5" id="KW-0804">Transcription</keyword>
<keyword evidence="2" id="KW-0862">Zinc</keyword>
<evidence type="ECO:0000256" key="1">
    <source>
        <dbReference type="ARBA" id="ARBA00022723"/>
    </source>
</evidence>
<feature type="domain" description="Zn(2)-C6 fungal-type" evidence="8">
    <location>
        <begin position="25"/>
        <end position="58"/>
    </location>
</feature>
<dbReference type="InterPro" id="IPR036864">
    <property type="entry name" value="Zn2-C6_fun-type_DNA-bd_sf"/>
</dbReference>
<dbReference type="GeneID" id="87833975"/>
<dbReference type="Pfam" id="PF00172">
    <property type="entry name" value="Zn_clus"/>
    <property type="match status" value="1"/>
</dbReference>
<dbReference type="GO" id="GO:0008270">
    <property type="term" value="F:zinc ion binding"/>
    <property type="evidence" value="ECO:0007669"/>
    <property type="project" value="InterPro"/>
</dbReference>
<dbReference type="GO" id="GO:0006351">
    <property type="term" value="P:DNA-templated transcription"/>
    <property type="evidence" value="ECO:0007669"/>
    <property type="project" value="InterPro"/>
</dbReference>
<keyword evidence="1" id="KW-0479">Metal-binding</keyword>
<organism evidence="9 10">
    <name type="scientific">Parathielavia appendiculata</name>
    <dbReference type="NCBI Taxonomy" id="2587402"/>
    <lineage>
        <taxon>Eukaryota</taxon>
        <taxon>Fungi</taxon>
        <taxon>Dikarya</taxon>
        <taxon>Ascomycota</taxon>
        <taxon>Pezizomycotina</taxon>
        <taxon>Sordariomycetes</taxon>
        <taxon>Sordariomycetidae</taxon>
        <taxon>Sordariales</taxon>
        <taxon>Chaetomiaceae</taxon>
        <taxon>Parathielavia</taxon>
    </lineage>
</organism>
<dbReference type="InterPro" id="IPR052073">
    <property type="entry name" value="Amide_Lactam_Regulators"/>
</dbReference>
<keyword evidence="4" id="KW-0238">DNA-binding</keyword>
<evidence type="ECO:0000256" key="2">
    <source>
        <dbReference type="ARBA" id="ARBA00022833"/>
    </source>
</evidence>
<dbReference type="InterPro" id="IPR001138">
    <property type="entry name" value="Zn2Cys6_DnaBD"/>
</dbReference>
<gene>
    <name evidence="9" type="ORF">N657DRAFT_693266</name>
</gene>
<proteinExistence type="predicted"/>
<dbReference type="PANTHER" id="PTHR47171">
    <property type="entry name" value="FARA-RELATED"/>
    <property type="match status" value="1"/>
</dbReference>
<evidence type="ECO:0000256" key="5">
    <source>
        <dbReference type="ARBA" id="ARBA00023163"/>
    </source>
</evidence>
<dbReference type="RefSeq" id="XP_062643889.1">
    <property type="nucleotide sequence ID" value="XM_062797208.1"/>
</dbReference>
<evidence type="ECO:0000313" key="9">
    <source>
        <dbReference type="EMBL" id="KAK4120117.1"/>
    </source>
</evidence>
<dbReference type="Pfam" id="PF04082">
    <property type="entry name" value="Fungal_trans"/>
    <property type="match status" value="1"/>
</dbReference>
<dbReference type="GO" id="GO:0003677">
    <property type="term" value="F:DNA binding"/>
    <property type="evidence" value="ECO:0007669"/>
    <property type="project" value="UniProtKB-KW"/>
</dbReference>
<keyword evidence="10" id="KW-1185">Reference proteome</keyword>
<keyword evidence="3" id="KW-0805">Transcription regulation</keyword>
<dbReference type="PROSITE" id="PS00463">
    <property type="entry name" value="ZN2_CY6_FUNGAL_1"/>
    <property type="match status" value="1"/>
</dbReference>
<reference evidence="9" key="1">
    <citation type="journal article" date="2023" name="Mol. Phylogenet. Evol.">
        <title>Genome-scale phylogeny and comparative genomics of the fungal order Sordariales.</title>
        <authorList>
            <person name="Hensen N."/>
            <person name="Bonometti L."/>
            <person name="Westerberg I."/>
            <person name="Brannstrom I.O."/>
            <person name="Guillou S."/>
            <person name="Cros-Aarteil S."/>
            <person name="Calhoun S."/>
            <person name="Haridas S."/>
            <person name="Kuo A."/>
            <person name="Mondo S."/>
            <person name="Pangilinan J."/>
            <person name="Riley R."/>
            <person name="LaButti K."/>
            <person name="Andreopoulos B."/>
            <person name="Lipzen A."/>
            <person name="Chen C."/>
            <person name="Yan M."/>
            <person name="Daum C."/>
            <person name="Ng V."/>
            <person name="Clum A."/>
            <person name="Steindorff A."/>
            <person name="Ohm R.A."/>
            <person name="Martin F."/>
            <person name="Silar P."/>
            <person name="Natvig D.O."/>
            <person name="Lalanne C."/>
            <person name="Gautier V."/>
            <person name="Ament-Velasquez S.L."/>
            <person name="Kruys A."/>
            <person name="Hutchinson M.I."/>
            <person name="Powell A.J."/>
            <person name="Barry K."/>
            <person name="Miller A.N."/>
            <person name="Grigoriev I.V."/>
            <person name="Debuchy R."/>
            <person name="Gladieux P."/>
            <person name="Hiltunen Thoren M."/>
            <person name="Johannesson H."/>
        </authorList>
    </citation>
    <scope>NUCLEOTIDE SEQUENCE</scope>
    <source>
        <strain evidence="9">CBS 731.68</strain>
    </source>
</reference>
<dbReference type="EMBL" id="MU853241">
    <property type="protein sequence ID" value="KAK4120117.1"/>
    <property type="molecule type" value="Genomic_DNA"/>
</dbReference>
<dbReference type="PANTHER" id="PTHR47171:SF5">
    <property type="entry name" value="ZN(II)2CYS6 TRANSCRIPTION FACTOR (EUROFUNG)"/>
    <property type="match status" value="1"/>
</dbReference>
<protein>
    <recommendedName>
        <fullName evidence="8">Zn(2)-C6 fungal-type domain-containing protein</fullName>
    </recommendedName>
</protein>
<dbReference type="SMART" id="SM00066">
    <property type="entry name" value="GAL4"/>
    <property type="match status" value="1"/>
</dbReference>